<evidence type="ECO:0000256" key="1">
    <source>
        <dbReference type="ARBA" id="ARBA00023015"/>
    </source>
</evidence>
<dbReference type="PANTHER" id="PTHR43537:SF24">
    <property type="entry name" value="GLUCONATE OPERON TRANSCRIPTIONAL REPRESSOR"/>
    <property type="match status" value="1"/>
</dbReference>
<organism evidence="6 7">
    <name type="scientific">Pseudonocardia aurantiaca</name>
    <dbReference type="NCBI Taxonomy" id="75290"/>
    <lineage>
        <taxon>Bacteria</taxon>
        <taxon>Bacillati</taxon>
        <taxon>Actinomycetota</taxon>
        <taxon>Actinomycetes</taxon>
        <taxon>Pseudonocardiales</taxon>
        <taxon>Pseudonocardiaceae</taxon>
        <taxon>Pseudonocardia</taxon>
    </lineage>
</organism>
<keyword evidence="2" id="KW-0238">DNA-binding</keyword>
<dbReference type="SUPFAM" id="SSF46785">
    <property type="entry name" value="Winged helix' DNA-binding domain"/>
    <property type="match status" value="1"/>
</dbReference>
<dbReference type="CDD" id="cd07377">
    <property type="entry name" value="WHTH_GntR"/>
    <property type="match status" value="1"/>
</dbReference>
<accession>A0ABW4FWI9</accession>
<dbReference type="InterPro" id="IPR036390">
    <property type="entry name" value="WH_DNA-bd_sf"/>
</dbReference>
<feature type="region of interest" description="Disordered" evidence="4">
    <location>
        <begin position="1"/>
        <end position="28"/>
    </location>
</feature>
<protein>
    <submittedName>
        <fullName evidence="6">GntR family transcriptional regulator</fullName>
    </submittedName>
</protein>
<dbReference type="InterPro" id="IPR036388">
    <property type="entry name" value="WH-like_DNA-bd_sf"/>
</dbReference>
<dbReference type="InterPro" id="IPR011711">
    <property type="entry name" value="GntR_C"/>
</dbReference>
<dbReference type="Gene3D" id="1.20.120.530">
    <property type="entry name" value="GntR ligand-binding domain-like"/>
    <property type="match status" value="1"/>
</dbReference>
<dbReference type="Proteomes" id="UP001597145">
    <property type="component" value="Unassembled WGS sequence"/>
</dbReference>
<dbReference type="InterPro" id="IPR008920">
    <property type="entry name" value="TF_FadR/GntR_C"/>
</dbReference>
<evidence type="ECO:0000256" key="3">
    <source>
        <dbReference type="ARBA" id="ARBA00023163"/>
    </source>
</evidence>
<dbReference type="PROSITE" id="PS50949">
    <property type="entry name" value="HTH_GNTR"/>
    <property type="match status" value="1"/>
</dbReference>
<dbReference type="SMART" id="SM00895">
    <property type="entry name" value="FCD"/>
    <property type="match status" value="1"/>
</dbReference>
<dbReference type="RefSeq" id="WP_343982751.1">
    <property type="nucleotide sequence ID" value="NZ_BAAAJG010000015.1"/>
</dbReference>
<evidence type="ECO:0000256" key="4">
    <source>
        <dbReference type="SAM" id="MobiDB-lite"/>
    </source>
</evidence>
<proteinExistence type="predicted"/>
<gene>
    <name evidence="6" type="ORF">ACFSCY_36375</name>
</gene>
<keyword evidence="7" id="KW-1185">Reference proteome</keyword>
<dbReference type="SUPFAM" id="SSF48008">
    <property type="entry name" value="GntR ligand-binding domain-like"/>
    <property type="match status" value="1"/>
</dbReference>
<dbReference type="PANTHER" id="PTHR43537">
    <property type="entry name" value="TRANSCRIPTIONAL REGULATOR, GNTR FAMILY"/>
    <property type="match status" value="1"/>
</dbReference>
<feature type="compositionally biased region" description="Low complexity" evidence="4">
    <location>
        <begin position="14"/>
        <end position="25"/>
    </location>
</feature>
<dbReference type="Pfam" id="PF07729">
    <property type="entry name" value="FCD"/>
    <property type="match status" value="1"/>
</dbReference>
<comment type="caution">
    <text evidence="6">The sequence shown here is derived from an EMBL/GenBank/DDBJ whole genome shotgun (WGS) entry which is preliminary data.</text>
</comment>
<dbReference type="InterPro" id="IPR000524">
    <property type="entry name" value="Tscrpt_reg_HTH_GntR"/>
</dbReference>
<evidence type="ECO:0000313" key="6">
    <source>
        <dbReference type="EMBL" id="MFD1534904.1"/>
    </source>
</evidence>
<dbReference type="EMBL" id="JBHUCP010000047">
    <property type="protein sequence ID" value="MFD1534904.1"/>
    <property type="molecule type" value="Genomic_DNA"/>
</dbReference>
<dbReference type="Gene3D" id="1.10.10.10">
    <property type="entry name" value="Winged helix-like DNA-binding domain superfamily/Winged helix DNA-binding domain"/>
    <property type="match status" value="1"/>
</dbReference>
<evidence type="ECO:0000259" key="5">
    <source>
        <dbReference type="PROSITE" id="PS50949"/>
    </source>
</evidence>
<dbReference type="SMART" id="SM00345">
    <property type="entry name" value="HTH_GNTR"/>
    <property type="match status" value="1"/>
</dbReference>
<evidence type="ECO:0000313" key="7">
    <source>
        <dbReference type="Proteomes" id="UP001597145"/>
    </source>
</evidence>
<feature type="compositionally biased region" description="Basic and acidic residues" evidence="4">
    <location>
        <begin position="1"/>
        <end position="13"/>
    </location>
</feature>
<feature type="domain" description="HTH gntR-type" evidence="5">
    <location>
        <begin position="25"/>
        <end position="92"/>
    </location>
</feature>
<sequence length="235" mass="26233">MAREQTAKARDPLAETGEAAGPAAPSKSERAYRLIKERIEDGTYGPGFRLVLDQLARELSVSAVPVREAVRRLESEGYVVFTRNLGASVASIDPDQYRHTMQVLAIVEAAATALAAPHLTARTLRDARRVNERMRASIEAFDPVAFTQLNEEFHKLLCSACPNPRLCGLVEREWSQMALIRRSAFVFVPRRAHTSVAEHDQLLDLIESHASEQKIERAARAHKLATLDAFIQRRP</sequence>
<dbReference type="Pfam" id="PF00392">
    <property type="entry name" value="GntR"/>
    <property type="match status" value="1"/>
</dbReference>
<evidence type="ECO:0000256" key="2">
    <source>
        <dbReference type="ARBA" id="ARBA00023125"/>
    </source>
</evidence>
<reference evidence="7" key="1">
    <citation type="journal article" date="2019" name="Int. J. Syst. Evol. Microbiol.">
        <title>The Global Catalogue of Microorganisms (GCM) 10K type strain sequencing project: providing services to taxonomists for standard genome sequencing and annotation.</title>
        <authorList>
            <consortium name="The Broad Institute Genomics Platform"/>
            <consortium name="The Broad Institute Genome Sequencing Center for Infectious Disease"/>
            <person name="Wu L."/>
            <person name="Ma J."/>
        </authorList>
    </citation>
    <scope>NUCLEOTIDE SEQUENCE [LARGE SCALE GENOMIC DNA]</scope>
    <source>
        <strain evidence="7">JCM 12165</strain>
    </source>
</reference>
<keyword evidence="1" id="KW-0805">Transcription regulation</keyword>
<name>A0ABW4FWI9_9PSEU</name>
<keyword evidence="3" id="KW-0804">Transcription</keyword>